<protein>
    <recommendedName>
        <fullName evidence="2 9">Heme chaperone HemW</fullName>
    </recommendedName>
</protein>
<name>A0A6I8MD82_9FUSO</name>
<evidence type="ECO:0000256" key="1">
    <source>
        <dbReference type="ARBA" id="ARBA00006100"/>
    </source>
</evidence>
<keyword evidence="5 9" id="KW-0479">Metal-binding</keyword>
<dbReference type="PANTHER" id="PTHR13932:SF5">
    <property type="entry name" value="RADICAL S-ADENOSYL METHIONINE DOMAIN-CONTAINING PROTEIN 1, MITOCHONDRIAL"/>
    <property type="match status" value="1"/>
</dbReference>
<keyword evidence="3 9" id="KW-0349">Heme</keyword>
<dbReference type="EMBL" id="CABWIB010000001">
    <property type="protein sequence ID" value="VWL85400.1"/>
    <property type="molecule type" value="Genomic_DNA"/>
</dbReference>
<keyword evidence="4 9" id="KW-0949">S-adenosyl-L-methionine</keyword>
<keyword evidence="6 9" id="KW-0408">Iron</keyword>
<dbReference type="NCBIfam" id="TIGR00539">
    <property type="entry name" value="hemN_rel"/>
    <property type="match status" value="1"/>
</dbReference>
<dbReference type="RefSeq" id="WP_156683398.1">
    <property type="nucleotide sequence ID" value="NZ_CABWIB010000001.1"/>
</dbReference>
<dbReference type="SFLD" id="SFLDG01082">
    <property type="entry name" value="B12-binding_domain_containing"/>
    <property type="match status" value="1"/>
</dbReference>
<comment type="similarity">
    <text evidence="1">Belongs to the anaerobic coproporphyrinogen-III oxidase family. HemW subfamily.</text>
</comment>
<dbReference type="SMART" id="SM00729">
    <property type="entry name" value="Elp3"/>
    <property type="match status" value="1"/>
</dbReference>
<dbReference type="InterPro" id="IPR034505">
    <property type="entry name" value="Coproporphyrinogen-III_oxidase"/>
</dbReference>
<feature type="domain" description="Radical SAM core" evidence="10">
    <location>
        <begin position="1"/>
        <end position="229"/>
    </location>
</feature>
<dbReference type="PANTHER" id="PTHR13932">
    <property type="entry name" value="COPROPORPHYRINIGEN III OXIDASE"/>
    <property type="match status" value="1"/>
</dbReference>
<evidence type="ECO:0000256" key="9">
    <source>
        <dbReference type="RuleBase" id="RU364116"/>
    </source>
</evidence>
<reference evidence="11 12" key="1">
    <citation type="submission" date="2019-10" db="EMBL/GenBank/DDBJ databases">
        <authorList>
            <person name="Blom J."/>
        </authorList>
    </citation>
    <scope>NUCLEOTIDE SEQUENCE [LARGE SCALE GENOMIC DNA]</scope>
    <source>
        <strain evidence="11 12">ES3154-GLU</strain>
    </source>
</reference>
<dbReference type="InterPro" id="IPR013785">
    <property type="entry name" value="Aldolase_TIM"/>
</dbReference>
<dbReference type="InterPro" id="IPR007197">
    <property type="entry name" value="rSAM"/>
</dbReference>
<evidence type="ECO:0000256" key="5">
    <source>
        <dbReference type="ARBA" id="ARBA00022723"/>
    </source>
</evidence>
<dbReference type="SUPFAM" id="SSF102114">
    <property type="entry name" value="Radical SAM enzymes"/>
    <property type="match status" value="1"/>
</dbReference>
<keyword evidence="7 9" id="KW-0411">Iron-sulfur</keyword>
<dbReference type="InterPro" id="IPR004559">
    <property type="entry name" value="HemW-like"/>
</dbReference>
<dbReference type="InterPro" id="IPR006638">
    <property type="entry name" value="Elp3/MiaA/NifB-like_rSAM"/>
</dbReference>
<dbReference type="InterPro" id="IPR058240">
    <property type="entry name" value="rSAM_sf"/>
</dbReference>
<dbReference type="Gene3D" id="3.20.20.70">
    <property type="entry name" value="Aldolase class I"/>
    <property type="match status" value="1"/>
</dbReference>
<keyword evidence="9" id="KW-0963">Cytoplasm</keyword>
<evidence type="ECO:0000256" key="6">
    <source>
        <dbReference type="ARBA" id="ARBA00023004"/>
    </source>
</evidence>
<keyword evidence="12" id="KW-1185">Reference proteome</keyword>
<dbReference type="Pfam" id="PF04055">
    <property type="entry name" value="Radical_SAM"/>
    <property type="match status" value="1"/>
</dbReference>
<evidence type="ECO:0000259" key="10">
    <source>
        <dbReference type="PROSITE" id="PS51918"/>
    </source>
</evidence>
<dbReference type="GO" id="GO:0006779">
    <property type="term" value="P:porphyrin-containing compound biosynthetic process"/>
    <property type="evidence" value="ECO:0007669"/>
    <property type="project" value="InterPro"/>
</dbReference>
<evidence type="ECO:0000256" key="4">
    <source>
        <dbReference type="ARBA" id="ARBA00022691"/>
    </source>
</evidence>
<dbReference type="PROSITE" id="PS51918">
    <property type="entry name" value="RADICAL_SAM"/>
    <property type="match status" value="1"/>
</dbReference>
<dbReference type="GO" id="GO:0004109">
    <property type="term" value="F:coproporphyrinogen oxidase activity"/>
    <property type="evidence" value="ECO:0007669"/>
    <property type="project" value="InterPro"/>
</dbReference>
<accession>A0A6I8MD82</accession>
<sequence>MIKSKIDAIYIHIPFCNIRCSYCDFYILTNMQREYERYVEYIIKEINLYPKLEYDTIYFGGGTPSVLSISSIEKILSNLKFNENTEISLELNPTNMDLEKLMELKKLGVNRLSIGIQSFNDDILKLMRREHNKEDGIKTFYDAKKAGFSNISIDLIFAVPSQTLKDLENDLNQIEILKPDHISIYSLIWEEKSRFSKLLKEKKITKLSDELEEKMYLYIIDRLTKMGYTHYEVSSFCLSNKLGRHNIKYWENKEFIGVGISSSSYYDNKRFEKIKKLKEYYRYIDENKIPINEKTIEIVDEKELENLKYIMGLRLLNKGVIYDPKKEKIVNKLIENNLVYLNDGKIFLTKKGLLLSDTVTVELMD</sequence>
<evidence type="ECO:0000256" key="8">
    <source>
        <dbReference type="ARBA" id="ARBA00023186"/>
    </source>
</evidence>
<evidence type="ECO:0000256" key="2">
    <source>
        <dbReference type="ARBA" id="ARBA00017228"/>
    </source>
</evidence>
<dbReference type="AlphaFoldDB" id="A0A6I8MD82"/>
<evidence type="ECO:0000313" key="11">
    <source>
        <dbReference type="EMBL" id="VWL85400.1"/>
    </source>
</evidence>
<proteinExistence type="inferred from homology"/>
<dbReference type="CDD" id="cd01335">
    <property type="entry name" value="Radical_SAM"/>
    <property type="match status" value="1"/>
</dbReference>
<evidence type="ECO:0000256" key="7">
    <source>
        <dbReference type="ARBA" id="ARBA00023014"/>
    </source>
</evidence>
<comment type="subcellular location">
    <subcellularLocation>
        <location evidence="9">Cytoplasm</location>
    </subcellularLocation>
</comment>
<evidence type="ECO:0000256" key="3">
    <source>
        <dbReference type="ARBA" id="ARBA00022617"/>
    </source>
</evidence>
<dbReference type="GO" id="GO:0051539">
    <property type="term" value="F:4 iron, 4 sulfur cluster binding"/>
    <property type="evidence" value="ECO:0007669"/>
    <property type="project" value="UniProtKB-UniRule"/>
</dbReference>
<keyword evidence="9" id="KW-0004">4Fe-4S</keyword>
<gene>
    <name evidence="11" type="ORF">OMES3154_00685</name>
</gene>
<organism evidence="11 12">
    <name type="scientific">Oceanivirga miroungae</name>
    <dbReference type="NCBI Taxonomy" id="1130046"/>
    <lineage>
        <taxon>Bacteria</taxon>
        <taxon>Fusobacteriati</taxon>
        <taxon>Fusobacteriota</taxon>
        <taxon>Fusobacteriia</taxon>
        <taxon>Fusobacteriales</taxon>
        <taxon>Leptotrichiaceae</taxon>
        <taxon>Oceanivirga</taxon>
    </lineage>
</organism>
<dbReference type="Proteomes" id="UP000419017">
    <property type="component" value="Unassembled WGS sequence"/>
</dbReference>
<dbReference type="SFLD" id="SFLDG01065">
    <property type="entry name" value="anaerobic_coproporphyrinogen-I"/>
    <property type="match status" value="1"/>
</dbReference>
<keyword evidence="8 9" id="KW-0143">Chaperone</keyword>
<comment type="function">
    <text evidence="9">Probably acts as a heme chaperone, transferring heme to an unknown acceptor. Binds one molecule of heme per monomer, possibly covalently. Binds 1 [4Fe-4S] cluster. The cluster is coordinated with 3 cysteines and an exchangeable S-adenosyl-L-methionine.</text>
</comment>
<evidence type="ECO:0000313" key="12">
    <source>
        <dbReference type="Proteomes" id="UP000419017"/>
    </source>
</evidence>
<dbReference type="GO" id="GO:0046872">
    <property type="term" value="F:metal ion binding"/>
    <property type="evidence" value="ECO:0007669"/>
    <property type="project" value="UniProtKB-UniRule"/>
</dbReference>
<dbReference type="GO" id="GO:0005737">
    <property type="term" value="C:cytoplasm"/>
    <property type="evidence" value="ECO:0007669"/>
    <property type="project" value="UniProtKB-SubCell"/>
</dbReference>
<dbReference type="SFLD" id="SFLDS00029">
    <property type="entry name" value="Radical_SAM"/>
    <property type="match status" value="1"/>
</dbReference>
<dbReference type="SFLD" id="SFLDF00562">
    <property type="entry name" value="HemN-like__clustered_with_heat"/>
    <property type="match status" value="1"/>
</dbReference>